<dbReference type="Pfam" id="PF13469">
    <property type="entry name" value="Sulfotransfer_3"/>
    <property type="match status" value="1"/>
</dbReference>
<accession>A0A7X0H604</accession>
<dbReference type="AlphaFoldDB" id="A0A7X0H604"/>
<evidence type="ECO:0000256" key="2">
    <source>
        <dbReference type="SAM" id="MobiDB-lite"/>
    </source>
</evidence>
<organism evidence="3 4">
    <name type="scientific">Algisphaera agarilytica</name>
    <dbReference type="NCBI Taxonomy" id="1385975"/>
    <lineage>
        <taxon>Bacteria</taxon>
        <taxon>Pseudomonadati</taxon>
        <taxon>Planctomycetota</taxon>
        <taxon>Phycisphaerae</taxon>
        <taxon>Phycisphaerales</taxon>
        <taxon>Phycisphaeraceae</taxon>
        <taxon>Algisphaera</taxon>
    </lineage>
</organism>
<evidence type="ECO:0000313" key="4">
    <source>
        <dbReference type="Proteomes" id="UP000541810"/>
    </source>
</evidence>
<dbReference type="RefSeq" id="WP_184677489.1">
    <property type="nucleotide sequence ID" value="NZ_JACHGY010000001.1"/>
</dbReference>
<dbReference type="GO" id="GO:0008476">
    <property type="term" value="F:protein-tyrosine sulfotransferase activity"/>
    <property type="evidence" value="ECO:0007669"/>
    <property type="project" value="InterPro"/>
</dbReference>
<proteinExistence type="predicted"/>
<evidence type="ECO:0008006" key="5">
    <source>
        <dbReference type="Google" id="ProtNLM"/>
    </source>
</evidence>
<dbReference type="EMBL" id="JACHGY010000001">
    <property type="protein sequence ID" value="MBB6429938.1"/>
    <property type="molecule type" value="Genomic_DNA"/>
</dbReference>
<evidence type="ECO:0000313" key="3">
    <source>
        <dbReference type="EMBL" id="MBB6429938.1"/>
    </source>
</evidence>
<dbReference type="SUPFAM" id="SSF52540">
    <property type="entry name" value="P-loop containing nucleoside triphosphate hydrolases"/>
    <property type="match status" value="1"/>
</dbReference>
<feature type="compositionally biased region" description="Pro residues" evidence="2">
    <location>
        <begin position="1"/>
        <end position="11"/>
    </location>
</feature>
<protein>
    <recommendedName>
        <fullName evidence="5">Sulfotransferase family protein</fullName>
    </recommendedName>
</protein>
<keyword evidence="1" id="KW-0808">Transferase</keyword>
<reference evidence="3 4" key="1">
    <citation type="submission" date="2020-08" db="EMBL/GenBank/DDBJ databases">
        <title>Genomic Encyclopedia of Type Strains, Phase IV (KMG-IV): sequencing the most valuable type-strain genomes for metagenomic binning, comparative biology and taxonomic classification.</title>
        <authorList>
            <person name="Goeker M."/>
        </authorList>
    </citation>
    <scope>NUCLEOTIDE SEQUENCE [LARGE SCALE GENOMIC DNA]</scope>
    <source>
        <strain evidence="3 4">DSM 103725</strain>
    </source>
</reference>
<dbReference type="InterPro" id="IPR026634">
    <property type="entry name" value="TPST-like"/>
</dbReference>
<dbReference type="PANTHER" id="PTHR12788:SF10">
    <property type="entry name" value="PROTEIN-TYROSINE SULFOTRANSFERASE"/>
    <property type="match status" value="1"/>
</dbReference>
<comment type="caution">
    <text evidence="3">The sequence shown here is derived from an EMBL/GenBank/DDBJ whole genome shotgun (WGS) entry which is preliminary data.</text>
</comment>
<name>A0A7X0H604_9BACT</name>
<dbReference type="Proteomes" id="UP000541810">
    <property type="component" value="Unassembled WGS sequence"/>
</dbReference>
<dbReference type="PANTHER" id="PTHR12788">
    <property type="entry name" value="PROTEIN-TYROSINE SULFOTRANSFERASE 2"/>
    <property type="match status" value="1"/>
</dbReference>
<dbReference type="Gene3D" id="3.40.50.300">
    <property type="entry name" value="P-loop containing nucleotide triphosphate hydrolases"/>
    <property type="match status" value="1"/>
</dbReference>
<feature type="region of interest" description="Disordered" evidence="2">
    <location>
        <begin position="1"/>
        <end position="25"/>
    </location>
</feature>
<dbReference type="InterPro" id="IPR027417">
    <property type="entry name" value="P-loop_NTPase"/>
</dbReference>
<sequence length="341" mass="38671">MNAAPPDPAAPTNPESAAAPVADDSQRDRVLNEPVFIVGPLRSGTTLLRLLIDHHPQAYIFGEFEGCVSEAVGDNWPDIASYHEFAKTDRMMLLNGFEVDPSLDYPALMHSFIAQAYDRGGQLPVLGGTIHSRMDLLPKLWPNAKFIHTLRDPRDVARSCIGMGWASNVHGGADYWIRPEEHWDKLCSQVKPEQTLDVKYEDLVREPEAELTRVCEFLGLTYDPAMLALDVDTTYSRPDPKLAEQWRTKQSPRERQLVEYQCLDLMKARGYELSDGEPTPPGAFEKLRLNLGNRWGRVTFNSKRWGVSNWLQYAVAQRTGPKSWEAAVRKRIDEIQNSHMR</sequence>
<gene>
    <name evidence="3" type="ORF">HNQ40_001744</name>
</gene>
<evidence type="ECO:0000256" key="1">
    <source>
        <dbReference type="ARBA" id="ARBA00022679"/>
    </source>
</evidence>
<keyword evidence="4" id="KW-1185">Reference proteome</keyword>